<dbReference type="Gene3D" id="1.20.58.760">
    <property type="entry name" value="Peptidase M41"/>
    <property type="match status" value="1"/>
</dbReference>
<comment type="similarity">
    <text evidence="16">Belongs to the AAA ATPase family.</text>
</comment>
<dbReference type="InterPro" id="IPR005936">
    <property type="entry name" value="FtsH"/>
</dbReference>
<comment type="function">
    <text evidence="15">Acts as a processive, ATP-dependent zinc metallopeptidase for both cytoplasmic and membrane proteins. Plays a role in the quality control of integral membrane proteins.</text>
</comment>
<evidence type="ECO:0000256" key="16">
    <source>
        <dbReference type="RuleBase" id="RU003651"/>
    </source>
</evidence>
<dbReference type="SMART" id="SM00382">
    <property type="entry name" value="AAA"/>
    <property type="match status" value="1"/>
</dbReference>
<comment type="caution">
    <text evidence="19">The sequence shown here is derived from an EMBL/GenBank/DDBJ whole genome shotgun (WGS) entry which is preliminary data.</text>
</comment>
<keyword evidence="13 15" id="KW-0472">Membrane</keyword>
<dbReference type="InterPro" id="IPR041569">
    <property type="entry name" value="AAA_lid_3"/>
</dbReference>
<dbReference type="GO" id="GO:0008270">
    <property type="term" value="F:zinc ion binding"/>
    <property type="evidence" value="ECO:0007669"/>
    <property type="project" value="UniProtKB-UniRule"/>
</dbReference>
<keyword evidence="7 15" id="KW-0547">Nucleotide-binding</keyword>
<dbReference type="AlphaFoldDB" id="A0A9D2CYU7"/>
<dbReference type="InterPro" id="IPR000642">
    <property type="entry name" value="Peptidase_M41"/>
</dbReference>
<dbReference type="Gene3D" id="1.10.8.60">
    <property type="match status" value="1"/>
</dbReference>
<dbReference type="InterPro" id="IPR003593">
    <property type="entry name" value="AAA+_ATPase"/>
</dbReference>
<keyword evidence="6 15" id="KW-0479">Metal-binding</keyword>
<dbReference type="InterPro" id="IPR037219">
    <property type="entry name" value="Peptidase_M41-like"/>
</dbReference>
<reference evidence="19" key="1">
    <citation type="journal article" date="2021" name="PeerJ">
        <title>Extensive microbial diversity within the chicken gut microbiome revealed by metagenomics and culture.</title>
        <authorList>
            <person name="Gilroy R."/>
            <person name="Ravi A."/>
            <person name="Getino M."/>
            <person name="Pursley I."/>
            <person name="Horton D.L."/>
            <person name="Alikhan N.F."/>
            <person name="Baker D."/>
            <person name="Gharbi K."/>
            <person name="Hall N."/>
            <person name="Watson M."/>
            <person name="Adriaenssens E.M."/>
            <person name="Foster-Nyarko E."/>
            <person name="Jarju S."/>
            <person name="Secka A."/>
            <person name="Antonio M."/>
            <person name="Oren A."/>
            <person name="Chaudhuri R.R."/>
            <person name="La Ragione R."/>
            <person name="Hildebrand F."/>
            <person name="Pallen M.J."/>
        </authorList>
    </citation>
    <scope>NUCLEOTIDE SEQUENCE</scope>
    <source>
        <strain evidence="19">CHK187-5294</strain>
    </source>
</reference>
<dbReference type="Gene3D" id="3.40.50.300">
    <property type="entry name" value="P-loop containing nucleotide triphosphate hydrolases"/>
    <property type="match status" value="1"/>
</dbReference>
<dbReference type="GO" id="GO:0030163">
    <property type="term" value="P:protein catabolic process"/>
    <property type="evidence" value="ECO:0007669"/>
    <property type="project" value="UniProtKB-UniRule"/>
</dbReference>
<comment type="cofactor">
    <cofactor evidence="15">
        <name>Zn(2+)</name>
        <dbReference type="ChEBI" id="CHEBI:29105"/>
    </cofactor>
    <text evidence="15">Binds 1 zinc ion per subunit.</text>
</comment>
<dbReference type="NCBIfam" id="TIGR01241">
    <property type="entry name" value="FtsH_fam"/>
    <property type="match status" value="1"/>
</dbReference>
<evidence type="ECO:0000256" key="11">
    <source>
        <dbReference type="ARBA" id="ARBA00022989"/>
    </source>
</evidence>
<dbReference type="GO" id="GO:0004176">
    <property type="term" value="F:ATP-dependent peptidase activity"/>
    <property type="evidence" value="ECO:0007669"/>
    <property type="project" value="InterPro"/>
</dbReference>
<evidence type="ECO:0000256" key="3">
    <source>
        <dbReference type="ARBA" id="ARBA00022475"/>
    </source>
</evidence>
<accession>A0A9D2CYU7</accession>
<dbReference type="SUPFAM" id="SSF52540">
    <property type="entry name" value="P-loop containing nucleoside triphosphate hydrolases"/>
    <property type="match status" value="1"/>
</dbReference>
<dbReference type="GO" id="GO:0004222">
    <property type="term" value="F:metalloendopeptidase activity"/>
    <property type="evidence" value="ECO:0007669"/>
    <property type="project" value="InterPro"/>
</dbReference>
<feature type="binding site" evidence="15">
    <location>
        <position position="418"/>
    </location>
    <ligand>
        <name>Zn(2+)</name>
        <dbReference type="ChEBI" id="CHEBI:29105"/>
        <note>catalytic</note>
    </ligand>
</feature>
<gene>
    <name evidence="15 19" type="primary">ftsH</name>
    <name evidence="19" type="ORF">H9727_03780</name>
</gene>
<evidence type="ECO:0000256" key="17">
    <source>
        <dbReference type="SAM" id="MobiDB-lite"/>
    </source>
</evidence>
<protein>
    <recommendedName>
        <fullName evidence="15">ATP-dependent zinc metalloprotease FtsH</fullName>
        <ecNumber evidence="15">3.4.24.-</ecNumber>
    </recommendedName>
</protein>
<evidence type="ECO:0000256" key="8">
    <source>
        <dbReference type="ARBA" id="ARBA00022801"/>
    </source>
</evidence>
<keyword evidence="11 15" id="KW-1133">Transmembrane helix</keyword>
<dbReference type="PROSITE" id="PS00674">
    <property type="entry name" value="AAA"/>
    <property type="match status" value="1"/>
</dbReference>
<dbReference type="PANTHER" id="PTHR23076">
    <property type="entry name" value="METALLOPROTEASE M41 FTSH"/>
    <property type="match status" value="1"/>
</dbReference>
<feature type="transmembrane region" description="Helical" evidence="15">
    <location>
        <begin position="106"/>
        <end position="127"/>
    </location>
</feature>
<reference evidence="19" key="2">
    <citation type="submission" date="2021-04" db="EMBL/GenBank/DDBJ databases">
        <authorList>
            <person name="Gilroy R."/>
        </authorList>
    </citation>
    <scope>NUCLEOTIDE SEQUENCE</scope>
    <source>
        <strain evidence="19">CHK187-5294</strain>
    </source>
</reference>
<dbReference type="InterPro" id="IPR003960">
    <property type="entry name" value="ATPase_AAA_CS"/>
</dbReference>
<evidence type="ECO:0000256" key="15">
    <source>
        <dbReference type="HAMAP-Rule" id="MF_01458"/>
    </source>
</evidence>
<evidence type="ECO:0000256" key="6">
    <source>
        <dbReference type="ARBA" id="ARBA00022723"/>
    </source>
</evidence>
<feature type="binding site" evidence="15">
    <location>
        <begin position="196"/>
        <end position="203"/>
    </location>
    <ligand>
        <name>ATP</name>
        <dbReference type="ChEBI" id="CHEBI:30616"/>
    </ligand>
</feature>
<dbReference type="GO" id="GO:0006508">
    <property type="term" value="P:proteolysis"/>
    <property type="evidence" value="ECO:0007669"/>
    <property type="project" value="UniProtKB-KW"/>
</dbReference>
<keyword evidence="9 15" id="KW-0862">Zinc</keyword>
<evidence type="ECO:0000256" key="5">
    <source>
        <dbReference type="ARBA" id="ARBA00022692"/>
    </source>
</evidence>
<comment type="subcellular location">
    <subcellularLocation>
        <location evidence="15">Cell membrane</location>
        <topology evidence="15">Multi-pass membrane protein</topology>
        <orientation evidence="15">Cytoplasmic side</orientation>
    </subcellularLocation>
    <subcellularLocation>
        <location evidence="1">Membrane</location>
    </subcellularLocation>
</comment>
<dbReference type="FunFam" id="3.40.50.300:FF:000001">
    <property type="entry name" value="ATP-dependent zinc metalloprotease FtsH"/>
    <property type="match status" value="1"/>
</dbReference>
<keyword evidence="12 15" id="KW-0482">Metalloprotease</keyword>
<evidence type="ECO:0000256" key="9">
    <source>
        <dbReference type="ARBA" id="ARBA00022833"/>
    </source>
</evidence>
<dbReference type="InterPro" id="IPR003959">
    <property type="entry name" value="ATPase_AAA_core"/>
</dbReference>
<dbReference type="Pfam" id="PF17862">
    <property type="entry name" value="AAA_lid_3"/>
    <property type="match status" value="1"/>
</dbReference>
<evidence type="ECO:0000256" key="7">
    <source>
        <dbReference type="ARBA" id="ARBA00022741"/>
    </source>
</evidence>
<evidence type="ECO:0000313" key="20">
    <source>
        <dbReference type="Proteomes" id="UP000824132"/>
    </source>
</evidence>
<name>A0A9D2CYU7_9FIRM</name>
<evidence type="ECO:0000256" key="12">
    <source>
        <dbReference type="ARBA" id="ARBA00023049"/>
    </source>
</evidence>
<dbReference type="FunFam" id="1.20.58.760:FF:000001">
    <property type="entry name" value="ATP-dependent zinc metalloprotease FtsH"/>
    <property type="match status" value="1"/>
</dbReference>
<dbReference type="HAMAP" id="MF_01458">
    <property type="entry name" value="FtsH"/>
    <property type="match status" value="1"/>
</dbReference>
<evidence type="ECO:0000256" key="1">
    <source>
        <dbReference type="ARBA" id="ARBA00004370"/>
    </source>
</evidence>
<feature type="binding site" evidence="15">
    <location>
        <position position="422"/>
    </location>
    <ligand>
        <name>Zn(2+)</name>
        <dbReference type="ChEBI" id="CHEBI:29105"/>
        <note>catalytic</note>
    </ligand>
</feature>
<dbReference type="SUPFAM" id="SSF140990">
    <property type="entry name" value="FtsH protease domain-like"/>
    <property type="match status" value="1"/>
</dbReference>
<dbReference type="Proteomes" id="UP000824132">
    <property type="component" value="Unassembled WGS sequence"/>
</dbReference>
<comment type="similarity">
    <text evidence="14 15">In the central section; belongs to the AAA ATPase family.</text>
</comment>
<evidence type="ECO:0000256" key="13">
    <source>
        <dbReference type="ARBA" id="ARBA00023136"/>
    </source>
</evidence>
<proteinExistence type="inferred from homology"/>
<dbReference type="EMBL" id="DXCL01000023">
    <property type="protein sequence ID" value="HIZ03385.1"/>
    <property type="molecule type" value="Genomic_DNA"/>
</dbReference>
<feature type="region of interest" description="Disordered" evidence="17">
    <location>
        <begin position="625"/>
        <end position="685"/>
    </location>
</feature>
<dbReference type="FunFam" id="1.10.8.60:FF:000001">
    <property type="entry name" value="ATP-dependent zinc metalloprotease FtsH"/>
    <property type="match status" value="1"/>
</dbReference>
<keyword evidence="10 15" id="KW-0067">ATP-binding</keyword>
<evidence type="ECO:0000313" key="19">
    <source>
        <dbReference type="EMBL" id="HIZ03385.1"/>
    </source>
</evidence>
<dbReference type="GO" id="GO:0005886">
    <property type="term" value="C:plasma membrane"/>
    <property type="evidence" value="ECO:0007669"/>
    <property type="project" value="UniProtKB-SubCell"/>
</dbReference>
<comment type="similarity">
    <text evidence="2 15">In the C-terminal section; belongs to the peptidase M41 family.</text>
</comment>
<feature type="domain" description="AAA+ ATPase" evidence="18">
    <location>
        <begin position="188"/>
        <end position="327"/>
    </location>
</feature>
<feature type="active site" evidence="15">
    <location>
        <position position="419"/>
    </location>
</feature>
<keyword evidence="5 15" id="KW-0812">Transmembrane</keyword>
<feature type="compositionally biased region" description="Low complexity" evidence="17">
    <location>
        <begin position="631"/>
        <end position="656"/>
    </location>
</feature>
<sequence>MSKTAKIVLWTILGIVLIIILVSVLTSMLSGGRTIDSSEVGGYVQSGEIDRIVVDDYNLICYKNGRVVYEATFGRSDEEIALLISWANNANLNFTFTFTDPNAGSFVSYLIPIIGVVLVCVVFWLLIRQTQGGGSKAMSFAKTKARVNSNIKVRFSDVAGAEEEKQELAEVVEFLKAPRKFADLGARIPKGVLLVGPPGTGKTLFAKAVAGEANVPFFSISGSDFVEMFVGVGASRVRDLFDAAKKSQPCIVFIDEIDAVGRQRGTGLGGGHDEREQTLNQLLVQMDGFETNEGIIVMAATNRADILDPALLRPGRFDRQIHVNLPDVRGREAILKVHARNKPLAPDVNFKILSRMTSGFSGADLENLLNEAAILTARANKKMIGNKELFEGINKVLLGPQKKSRLVTEADKRITAYHESGHAIIAKLCKHCDPVQEVSIIARGMAAGYTMTRPDNDDNHMTKAKLTDLVCELLGGRVAEELVIKDVSTGASNDLQRVTEIARKMVTEWGMSERVGLVTYSSDNPIFLGRDMETHNSYSEETAGVIDEEVHKIIEAAHERAVKLLTENRKVLDNMARVLIERETIYTEEVDMLLEGATVSEVYEHMDKFEKAEAENPFKRFESVAEEVKAAESAAKTPEQASAPKEEPAQAPEAASDGQAEKEDGSGKGPQETTDDTDDKGGKQQ</sequence>
<evidence type="ECO:0000256" key="10">
    <source>
        <dbReference type="ARBA" id="ARBA00022840"/>
    </source>
</evidence>
<dbReference type="GO" id="GO:0016887">
    <property type="term" value="F:ATP hydrolysis activity"/>
    <property type="evidence" value="ECO:0007669"/>
    <property type="project" value="UniProtKB-UniRule"/>
</dbReference>
<evidence type="ECO:0000256" key="4">
    <source>
        <dbReference type="ARBA" id="ARBA00022670"/>
    </source>
</evidence>
<dbReference type="Pfam" id="PF01434">
    <property type="entry name" value="Peptidase_M41"/>
    <property type="match status" value="1"/>
</dbReference>
<dbReference type="EC" id="3.4.24.-" evidence="15"/>
<dbReference type="Pfam" id="PF00004">
    <property type="entry name" value="AAA"/>
    <property type="match status" value="1"/>
</dbReference>
<keyword evidence="3 15" id="KW-1003">Cell membrane</keyword>
<keyword evidence="8 15" id="KW-0378">Hydrolase</keyword>
<evidence type="ECO:0000256" key="2">
    <source>
        <dbReference type="ARBA" id="ARBA00010044"/>
    </source>
</evidence>
<dbReference type="PANTHER" id="PTHR23076:SF113">
    <property type="entry name" value="ATP-DEPENDENT ZINC METALLOPROTEASE FTSH 1, CHLOROPLASTIC-RELATED"/>
    <property type="match status" value="1"/>
</dbReference>
<feature type="transmembrane region" description="Helical" evidence="15">
    <location>
        <begin position="7"/>
        <end position="29"/>
    </location>
</feature>
<evidence type="ECO:0000259" key="18">
    <source>
        <dbReference type="SMART" id="SM00382"/>
    </source>
</evidence>
<comment type="subunit">
    <text evidence="15">Homohexamer.</text>
</comment>
<keyword evidence="4 15" id="KW-0645">Protease</keyword>
<organism evidence="19 20">
    <name type="scientific">Candidatus Borkfalkia avistercoris</name>
    <dbReference type="NCBI Taxonomy" id="2838504"/>
    <lineage>
        <taxon>Bacteria</taxon>
        <taxon>Bacillati</taxon>
        <taxon>Bacillota</taxon>
        <taxon>Clostridia</taxon>
        <taxon>Christensenellales</taxon>
        <taxon>Christensenellaceae</taxon>
        <taxon>Candidatus Borkfalkia</taxon>
    </lineage>
</organism>
<dbReference type="GO" id="GO:0005524">
    <property type="term" value="F:ATP binding"/>
    <property type="evidence" value="ECO:0007669"/>
    <property type="project" value="UniProtKB-UniRule"/>
</dbReference>
<dbReference type="CDD" id="cd19501">
    <property type="entry name" value="RecA-like_FtsH"/>
    <property type="match status" value="1"/>
</dbReference>
<evidence type="ECO:0000256" key="14">
    <source>
        <dbReference type="ARBA" id="ARBA00061570"/>
    </source>
</evidence>
<dbReference type="InterPro" id="IPR027417">
    <property type="entry name" value="P-loop_NTPase"/>
</dbReference>
<feature type="binding site" evidence="15">
    <location>
        <position position="494"/>
    </location>
    <ligand>
        <name>Zn(2+)</name>
        <dbReference type="ChEBI" id="CHEBI:29105"/>
        <note>catalytic</note>
    </ligand>
</feature>